<gene>
    <name evidence="2" type="ORF">KY465_15200</name>
</gene>
<dbReference type="EMBL" id="JAHWQX010000004">
    <property type="protein sequence ID" value="MBW3098630.1"/>
    <property type="molecule type" value="Genomic_DNA"/>
</dbReference>
<organism evidence="2 3">
    <name type="scientific">Pseudohoeflea coraliihabitans</name>
    <dbReference type="NCBI Taxonomy" id="2860393"/>
    <lineage>
        <taxon>Bacteria</taxon>
        <taxon>Pseudomonadati</taxon>
        <taxon>Pseudomonadota</taxon>
        <taxon>Alphaproteobacteria</taxon>
        <taxon>Hyphomicrobiales</taxon>
        <taxon>Rhizobiaceae</taxon>
        <taxon>Pseudohoeflea</taxon>
    </lineage>
</organism>
<evidence type="ECO:0000313" key="3">
    <source>
        <dbReference type="Proteomes" id="UP001430804"/>
    </source>
</evidence>
<reference evidence="2" key="1">
    <citation type="submission" date="2021-07" db="EMBL/GenBank/DDBJ databases">
        <title>Pseudohoeflea marina sp. nov. a polyhydroxyalcanoate-producing bacterium.</title>
        <authorList>
            <person name="Zheng W."/>
            <person name="Yu S."/>
            <person name="Huang Y."/>
        </authorList>
    </citation>
    <scope>NUCLEOTIDE SEQUENCE</scope>
    <source>
        <strain evidence="2">DP4N28-3</strain>
    </source>
</reference>
<feature type="domain" description="AMP-dependent synthetase/ligase" evidence="1">
    <location>
        <begin position="13"/>
        <end position="375"/>
    </location>
</feature>
<accession>A0ABS6WS62</accession>
<dbReference type="RefSeq" id="WP_219202944.1">
    <property type="nucleotide sequence ID" value="NZ_JAHWQX010000004.1"/>
</dbReference>
<keyword evidence="3" id="KW-1185">Reference proteome</keyword>
<dbReference type="Pfam" id="PF00501">
    <property type="entry name" value="AMP-binding"/>
    <property type="match status" value="1"/>
</dbReference>
<evidence type="ECO:0000259" key="1">
    <source>
        <dbReference type="Pfam" id="PF00501"/>
    </source>
</evidence>
<name>A0ABS6WS62_9HYPH</name>
<comment type="caution">
    <text evidence="2">The sequence shown here is derived from an EMBL/GenBank/DDBJ whole genome shotgun (WGS) entry which is preliminary data.</text>
</comment>
<evidence type="ECO:0000313" key="2">
    <source>
        <dbReference type="EMBL" id="MBW3098630.1"/>
    </source>
</evidence>
<dbReference type="PANTHER" id="PTHR45398">
    <property type="match status" value="1"/>
</dbReference>
<sequence>MNYNISYPFYLSSRRQPSDAAVVFGHHRLSYGALRISVQRLASSLSNRLTRRRVGILASRSIHACVGVLATAWAGGHYVAINLRTPPEELQRLLEFLQLDALIVDAAGVKLLTPDVLTAAPYAVYAPGAGPAAFLSYRNNRPIPDTVVLREPQQCGPGDLACMHLSTAPNAGPEGGYRAAMVPNGALFAYLDAIDGWYDLSPNDRAAETADLTSMLSVHNMLTTWKAGAALHIMQLLEMLAPGTFVQRHGITTWLSAPSVITGGPLGGPPPGGMPTLRLSLFCGAALSSKAAEIWRRATPNSLIETLHGPPEAPVACFRRSHEDGAAAAPGLSAALGQVFPGMQAEIFDDDLSPLPDGWSGQIALTGRQLATAYFQEPALTAQCFPIIGSQRWYLSGHRGYRDADGTVHHLGPMDMPDVDALRRLSENASARGEAAADTAAMSG</sequence>
<dbReference type="Proteomes" id="UP001430804">
    <property type="component" value="Unassembled WGS sequence"/>
</dbReference>
<protein>
    <submittedName>
        <fullName evidence="2">AMP-binding protein</fullName>
    </submittedName>
</protein>
<dbReference type="PANTHER" id="PTHR45398:SF1">
    <property type="entry name" value="ENZYME, PUTATIVE (JCVI)-RELATED"/>
    <property type="match status" value="1"/>
</dbReference>
<dbReference type="InterPro" id="IPR000873">
    <property type="entry name" value="AMP-dep_synth/lig_dom"/>
</dbReference>
<proteinExistence type="predicted"/>